<evidence type="ECO:0000259" key="22">
    <source>
        <dbReference type="Pfam" id="PF25119"/>
    </source>
</evidence>
<comment type="caution">
    <text evidence="23">The sequence shown here is derived from an EMBL/GenBank/DDBJ whole genome shotgun (WGS) entry which is preliminary data.</text>
</comment>
<evidence type="ECO:0000256" key="11">
    <source>
        <dbReference type="ARBA" id="ARBA00023034"/>
    </source>
</evidence>
<evidence type="ECO:0000313" key="24">
    <source>
        <dbReference type="Proteomes" id="UP000828390"/>
    </source>
</evidence>
<evidence type="ECO:0000259" key="21">
    <source>
        <dbReference type="Pfam" id="PF12062"/>
    </source>
</evidence>
<keyword evidence="13 18" id="KW-1015">Disulfide bond</keyword>
<evidence type="ECO:0000256" key="7">
    <source>
        <dbReference type="ARBA" id="ARBA00022692"/>
    </source>
</evidence>
<dbReference type="GO" id="GO:0000139">
    <property type="term" value="C:Golgi membrane"/>
    <property type="evidence" value="ECO:0007669"/>
    <property type="project" value="UniProtKB-SubCell"/>
</dbReference>
<reference evidence="23" key="1">
    <citation type="journal article" date="2019" name="bioRxiv">
        <title>The Genome of the Zebra Mussel, Dreissena polymorpha: A Resource for Invasive Species Research.</title>
        <authorList>
            <person name="McCartney M.A."/>
            <person name="Auch B."/>
            <person name="Kono T."/>
            <person name="Mallez S."/>
            <person name="Zhang Y."/>
            <person name="Obille A."/>
            <person name="Becker A."/>
            <person name="Abrahante J.E."/>
            <person name="Garbe J."/>
            <person name="Badalamenti J.P."/>
            <person name="Herman A."/>
            <person name="Mangelson H."/>
            <person name="Liachko I."/>
            <person name="Sullivan S."/>
            <person name="Sone E.D."/>
            <person name="Koren S."/>
            <person name="Silverstein K.A.T."/>
            <person name="Beckman K.B."/>
            <person name="Gohl D.M."/>
        </authorList>
    </citation>
    <scope>NUCLEOTIDE SEQUENCE</scope>
    <source>
        <strain evidence="23">Duluth1</strain>
        <tissue evidence="23">Whole animal</tissue>
    </source>
</reference>
<dbReference type="SUPFAM" id="SSF52540">
    <property type="entry name" value="P-loop containing nucleoside triphosphate hydrolases"/>
    <property type="match status" value="1"/>
</dbReference>
<comment type="pathway">
    <text evidence="2">Glycan metabolism; heparin biosynthesis.</text>
</comment>
<evidence type="ECO:0000256" key="4">
    <source>
        <dbReference type="ARBA" id="ARBA00010420"/>
    </source>
</evidence>
<dbReference type="GO" id="GO:0015016">
    <property type="term" value="F:heparan sulfate N-sulfotransferase activity"/>
    <property type="evidence" value="ECO:0007669"/>
    <property type="project" value="UniProtKB-EC"/>
</dbReference>
<evidence type="ECO:0000256" key="13">
    <source>
        <dbReference type="ARBA" id="ARBA00023157"/>
    </source>
</evidence>
<evidence type="ECO:0000256" key="6">
    <source>
        <dbReference type="ARBA" id="ARBA00022679"/>
    </source>
</evidence>
<proteinExistence type="inferred from homology"/>
<sequence>MLLRFEMWRRTLQRLVCQRRCTLTRLLAVVFLVVVLVLLIQNYRDSGWTKPEIPTYRGPPPSPYTTCNMLDNKQLANKGPNNHNVPHETKTGRKVLVIVESLYSKSAKNIAVSMELARFVFKIVDDKSLPTLTHMGKGRFGVVIFETINLYLNLQSWDRQLIDKYCYEYKVGMIFFTKPPNENEKTVENIPDFAFTVQYNVGLKKYKLNPNSEIWRITKPGEIVSETFQENEWTVFHTNHSTYEHLASATKVAPFYSDYDPQTADSNTTVFPAVLDKGLNDGIRRVFLGQGTSFWLHTLMLLDSMSYLSYGSISLSLERNIQVDIDDIFVGVTGTRMKAEDADELVAAQSRIREVVDGFHFMLGFSGWYYKHGSPEENAGDEKLIEYKDHFHWFPHMWRHEQPHKFTEQELVQSMSLNYQFAKDHNLPIVDNYAVAPHHSGVFPVHDPVYVAWKSIWDIKVTSTEEYPRLHPGWGRRGFVHRGIMVLPRQTCGLFTHTIFLNSYPGGSERLVKSIKGGELFKTFLFNPINIYMTHLSNYGNDRLALYAFESVIKFVQCWTNLKLSQISPMELAMKYFDMFPEEKTPLWRNPCDYEKHMEIWSANKTCDRLPHFLVVGPQKTGTTALYTFLAMHPSIHSNRNSHDTFEEVQFFNGNNYLNGIDWYMDFFPIPQENESLFEKSATYFDNMLVPERVHALLPRAKIICILISPSKRAYSWYQHMRAHKDPVALNYTFQDLITAPDTAPREVRTLRNRCLNPGEYYEHLDRWLEYFSSKQIHIIDGESLKDDPIEVMDNVQKFIGVQNYLNYSTVLRFDSKKGFFCQMLSTSKNKCLGSSKGRVYPSMDEETEKYLQTYYFKHNTQLVQLLEKLKISIPKWLKQETKFS</sequence>
<accession>A0A9D4MB90</accession>
<protein>
    <recommendedName>
        <fullName evidence="5">[heparan sulfate]-glucosamine N-sulfotransferase</fullName>
        <ecNumber evidence="5">2.8.2.8</ecNumber>
    </recommendedName>
</protein>
<evidence type="ECO:0000256" key="15">
    <source>
        <dbReference type="ARBA" id="ARBA00023268"/>
    </source>
</evidence>
<keyword evidence="10 19" id="KW-1133">Transmembrane helix</keyword>
<evidence type="ECO:0000256" key="16">
    <source>
        <dbReference type="PIRSR" id="PIRSR637359-1"/>
    </source>
</evidence>
<keyword evidence="12 19" id="KW-0472">Membrane</keyword>
<evidence type="ECO:0000256" key="2">
    <source>
        <dbReference type="ARBA" id="ARBA00004841"/>
    </source>
</evidence>
<evidence type="ECO:0000259" key="20">
    <source>
        <dbReference type="Pfam" id="PF00685"/>
    </source>
</evidence>
<keyword evidence="7 19" id="KW-0812">Transmembrane</keyword>
<evidence type="ECO:0000256" key="10">
    <source>
        <dbReference type="ARBA" id="ARBA00022989"/>
    </source>
</evidence>
<evidence type="ECO:0000256" key="17">
    <source>
        <dbReference type="PIRSR" id="PIRSR637359-2"/>
    </source>
</evidence>
<evidence type="ECO:0000256" key="14">
    <source>
        <dbReference type="ARBA" id="ARBA00023180"/>
    </source>
</evidence>
<feature type="domain" description="Heparan sulphate-N-deacetylase deacetylase" evidence="21">
    <location>
        <begin position="318"/>
        <end position="521"/>
    </location>
</feature>
<dbReference type="InterPro" id="IPR037359">
    <property type="entry name" value="NST/OST"/>
</dbReference>
<dbReference type="OrthoDB" id="8958249at2759"/>
<keyword evidence="8" id="KW-0378">Hydrolase</keyword>
<keyword evidence="15" id="KW-0511">Multifunctional enzyme</keyword>
<dbReference type="Pfam" id="PF00685">
    <property type="entry name" value="Sulfotransfer_1"/>
    <property type="match status" value="1"/>
</dbReference>
<evidence type="ECO:0000256" key="1">
    <source>
        <dbReference type="ARBA" id="ARBA00004323"/>
    </source>
</evidence>
<dbReference type="InterPro" id="IPR021930">
    <property type="entry name" value="Heparan_SO4_deacetylase_dom"/>
</dbReference>
<feature type="domain" description="Heparan sulfate-N-deacetylase N-terminal" evidence="22">
    <location>
        <begin position="93"/>
        <end position="308"/>
    </location>
</feature>
<gene>
    <name evidence="23" type="ORF">DPMN_035583</name>
</gene>
<feature type="transmembrane region" description="Helical" evidence="19">
    <location>
        <begin position="21"/>
        <end position="40"/>
    </location>
</feature>
<evidence type="ECO:0000256" key="9">
    <source>
        <dbReference type="ARBA" id="ARBA00022968"/>
    </source>
</evidence>
<dbReference type="InterPro" id="IPR000863">
    <property type="entry name" value="Sulfotransferase_dom"/>
</dbReference>
<dbReference type="EC" id="2.8.2.8" evidence="5"/>
<evidence type="ECO:0000256" key="5">
    <source>
        <dbReference type="ARBA" id="ARBA00012979"/>
    </source>
</evidence>
<organism evidence="23 24">
    <name type="scientific">Dreissena polymorpha</name>
    <name type="common">Zebra mussel</name>
    <name type="synonym">Mytilus polymorpha</name>
    <dbReference type="NCBI Taxonomy" id="45954"/>
    <lineage>
        <taxon>Eukaryota</taxon>
        <taxon>Metazoa</taxon>
        <taxon>Spiralia</taxon>
        <taxon>Lophotrochozoa</taxon>
        <taxon>Mollusca</taxon>
        <taxon>Bivalvia</taxon>
        <taxon>Autobranchia</taxon>
        <taxon>Heteroconchia</taxon>
        <taxon>Euheterodonta</taxon>
        <taxon>Imparidentia</taxon>
        <taxon>Neoheterodontei</taxon>
        <taxon>Myida</taxon>
        <taxon>Dreissenoidea</taxon>
        <taxon>Dreissenidae</taxon>
        <taxon>Dreissena</taxon>
    </lineage>
</organism>
<comment type="subcellular location">
    <subcellularLocation>
        <location evidence="1">Golgi apparatus membrane</location>
        <topology evidence="1">Single-pass type II membrane protein</topology>
    </subcellularLocation>
</comment>
<dbReference type="InterPro" id="IPR027417">
    <property type="entry name" value="P-loop_NTPase"/>
</dbReference>
<evidence type="ECO:0000256" key="12">
    <source>
        <dbReference type="ARBA" id="ARBA00023136"/>
    </source>
</evidence>
<feature type="binding site" evidence="17">
    <location>
        <position position="716"/>
    </location>
    <ligand>
        <name>3'-phosphoadenylyl sulfate</name>
        <dbReference type="ChEBI" id="CHEBI:58339"/>
    </ligand>
</feature>
<comment type="pathway">
    <text evidence="3">Glycan metabolism; heparan sulfate biosynthesis.</text>
</comment>
<dbReference type="GO" id="GO:0016787">
    <property type="term" value="F:hydrolase activity"/>
    <property type="evidence" value="ECO:0007669"/>
    <property type="project" value="UniProtKB-KW"/>
</dbReference>
<evidence type="ECO:0000256" key="19">
    <source>
        <dbReference type="SAM" id="Phobius"/>
    </source>
</evidence>
<evidence type="ECO:0000256" key="8">
    <source>
        <dbReference type="ARBA" id="ARBA00022801"/>
    </source>
</evidence>
<dbReference type="Pfam" id="PF12062">
    <property type="entry name" value="HSNSD-CE"/>
    <property type="match status" value="1"/>
</dbReference>
<feature type="binding site" evidence="17">
    <location>
        <begin position="837"/>
        <end position="841"/>
    </location>
    <ligand>
        <name>3'-phosphoadenylyl sulfate</name>
        <dbReference type="ChEBI" id="CHEBI:58339"/>
    </ligand>
</feature>
<keyword evidence="14" id="KW-0325">Glycoprotein</keyword>
<keyword evidence="24" id="KW-1185">Reference proteome</keyword>
<keyword evidence="9" id="KW-0735">Signal-anchor</keyword>
<dbReference type="Pfam" id="PF25119">
    <property type="entry name" value="HSNSD_N"/>
    <property type="match status" value="1"/>
</dbReference>
<dbReference type="Proteomes" id="UP000828390">
    <property type="component" value="Unassembled WGS sequence"/>
</dbReference>
<evidence type="ECO:0000313" key="23">
    <source>
        <dbReference type="EMBL" id="KAH3872367.1"/>
    </source>
</evidence>
<name>A0A9D4MB90_DREPO</name>
<reference evidence="23" key="2">
    <citation type="submission" date="2020-11" db="EMBL/GenBank/DDBJ databases">
        <authorList>
            <person name="McCartney M.A."/>
            <person name="Auch B."/>
            <person name="Kono T."/>
            <person name="Mallez S."/>
            <person name="Becker A."/>
            <person name="Gohl D.M."/>
            <person name="Silverstein K.A.T."/>
            <person name="Koren S."/>
            <person name="Bechman K.B."/>
            <person name="Herman A."/>
            <person name="Abrahante J.E."/>
            <person name="Garbe J."/>
        </authorList>
    </citation>
    <scope>NUCLEOTIDE SEQUENCE</scope>
    <source>
        <strain evidence="23">Duluth1</strain>
        <tissue evidence="23">Whole animal</tissue>
    </source>
</reference>
<keyword evidence="11" id="KW-0333">Golgi apparatus</keyword>
<dbReference type="GO" id="GO:0019213">
    <property type="term" value="F:deacetylase activity"/>
    <property type="evidence" value="ECO:0007669"/>
    <property type="project" value="TreeGrafter"/>
</dbReference>
<dbReference type="AlphaFoldDB" id="A0A9D4MB90"/>
<dbReference type="Gene3D" id="3.40.50.300">
    <property type="entry name" value="P-loop containing nucleotide triphosphate hydrolases"/>
    <property type="match status" value="1"/>
</dbReference>
<dbReference type="PANTHER" id="PTHR10605">
    <property type="entry name" value="HEPARAN SULFATE SULFOTRANSFERASE"/>
    <property type="match status" value="1"/>
</dbReference>
<evidence type="ECO:0000256" key="3">
    <source>
        <dbReference type="ARBA" id="ARBA00005093"/>
    </source>
</evidence>
<evidence type="ECO:0000256" key="18">
    <source>
        <dbReference type="PIRSR" id="PIRSR637359-3"/>
    </source>
</evidence>
<dbReference type="InterPro" id="IPR056793">
    <property type="entry name" value="HSNSD_N"/>
</dbReference>
<keyword evidence="6" id="KW-0808">Transferase</keyword>
<dbReference type="EMBL" id="JAIWYP010000002">
    <property type="protein sequence ID" value="KAH3872367.1"/>
    <property type="molecule type" value="Genomic_DNA"/>
</dbReference>
<feature type="disulfide bond" evidence="18">
    <location>
        <begin position="822"/>
        <end position="832"/>
    </location>
</feature>
<feature type="domain" description="Sulfotransferase" evidence="20">
    <location>
        <begin position="611"/>
        <end position="857"/>
    </location>
</feature>
<feature type="active site" description="For sulfotransferase activity" evidence="16">
    <location>
        <position position="620"/>
    </location>
</feature>
<comment type="similarity">
    <text evidence="4">Belongs to the sulfotransferase 1 family. NDST subfamily.</text>
</comment>
<dbReference type="PANTHER" id="PTHR10605:SF56">
    <property type="entry name" value="BIFUNCTIONAL HEPARAN SULFATE N-DEACETYLASE_N-SULFOTRANSFERASE"/>
    <property type="match status" value="1"/>
</dbReference>